<dbReference type="InterPro" id="IPR002514">
    <property type="entry name" value="Transposase_8"/>
</dbReference>
<gene>
    <name evidence="1" type="ORF">NCTC9239_02570</name>
    <name evidence="2" type="ORF">NCTC9239_03062</name>
</gene>
<organism evidence="2 3">
    <name type="scientific">Brevundimonas vancanneytii</name>
    <dbReference type="NCBI Taxonomy" id="1325724"/>
    <lineage>
        <taxon>Bacteria</taxon>
        <taxon>Pseudomonadati</taxon>
        <taxon>Pseudomonadota</taxon>
        <taxon>Alphaproteobacteria</taxon>
        <taxon>Caulobacterales</taxon>
        <taxon>Caulobacteraceae</taxon>
        <taxon>Brevundimonas</taxon>
    </lineage>
</organism>
<dbReference type="NCBIfam" id="NF047595">
    <property type="entry name" value="IS66_ISRel24_TnpA"/>
    <property type="match status" value="1"/>
</dbReference>
<evidence type="ECO:0000313" key="3">
    <source>
        <dbReference type="Proteomes" id="UP000309952"/>
    </source>
</evidence>
<proteinExistence type="predicted"/>
<accession>A0A4P1KG04</accession>
<dbReference type="KEGG" id="bvy:NCTC9239_03062"/>
<dbReference type="EMBL" id="LR588407">
    <property type="protein sequence ID" value="VTO17854.1"/>
    <property type="molecule type" value="Genomic_DNA"/>
</dbReference>
<dbReference type="RefSeq" id="WP_138141849.1">
    <property type="nucleotide sequence ID" value="NZ_LR588407.1"/>
</dbReference>
<protein>
    <submittedName>
        <fullName evidence="2">IS2 repressor TnpA</fullName>
    </submittedName>
</protein>
<sequence length="112" mass="12030">MSQITLLTGPERRRRWTDEDKRQILEEAFGPGGNVVDAARRHDVSSGLIYTWRAKARASMIPGFVEAVIAEESVVTDAGGGAVIQVELASARVSISGTASPVLVDVVLRALR</sequence>
<dbReference type="AlphaFoldDB" id="A0A4P1KG04"/>
<dbReference type="Proteomes" id="UP000309952">
    <property type="component" value="Chromosome"/>
</dbReference>
<dbReference type="KEGG" id="bvy:NCTC9239_02570"/>
<dbReference type="GO" id="GO:0006313">
    <property type="term" value="P:DNA transposition"/>
    <property type="evidence" value="ECO:0007669"/>
    <property type="project" value="InterPro"/>
</dbReference>
<dbReference type="SUPFAM" id="SSF48295">
    <property type="entry name" value="TrpR-like"/>
    <property type="match status" value="1"/>
</dbReference>
<dbReference type="InterPro" id="IPR010921">
    <property type="entry name" value="Trp_repressor/repl_initiator"/>
</dbReference>
<dbReference type="Gene3D" id="1.10.10.10">
    <property type="entry name" value="Winged helix-like DNA-binding domain superfamily/Winged helix DNA-binding domain"/>
    <property type="match status" value="1"/>
</dbReference>
<name>A0A4P1KG04_9CAUL</name>
<keyword evidence="3" id="KW-1185">Reference proteome</keyword>
<dbReference type="GO" id="GO:0004803">
    <property type="term" value="F:transposase activity"/>
    <property type="evidence" value="ECO:0007669"/>
    <property type="project" value="InterPro"/>
</dbReference>
<dbReference type="EMBL" id="LR588407">
    <property type="protein sequence ID" value="VTO19292.1"/>
    <property type="molecule type" value="Genomic_DNA"/>
</dbReference>
<reference evidence="2 3" key="1">
    <citation type="submission" date="2019-04" db="EMBL/GenBank/DDBJ databases">
        <authorList>
            <consortium name="Pathogen Informatics"/>
        </authorList>
    </citation>
    <scope>NUCLEOTIDE SEQUENCE [LARGE SCALE GENOMIC DNA]</scope>
    <source>
        <strain evidence="2 3">NCTC9239</strain>
    </source>
</reference>
<evidence type="ECO:0000313" key="1">
    <source>
        <dbReference type="EMBL" id="VTO17854.1"/>
    </source>
</evidence>
<dbReference type="Pfam" id="PF01527">
    <property type="entry name" value="HTH_Tnp_1"/>
    <property type="match status" value="1"/>
</dbReference>
<dbReference type="InterPro" id="IPR036388">
    <property type="entry name" value="WH-like_DNA-bd_sf"/>
</dbReference>
<dbReference type="GO" id="GO:0043565">
    <property type="term" value="F:sequence-specific DNA binding"/>
    <property type="evidence" value="ECO:0007669"/>
    <property type="project" value="InterPro"/>
</dbReference>
<evidence type="ECO:0000313" key="2">
    <source>
        <dbReference type="EMBL" id="VTO19292.1"/>
    </source>
</evidence>